<dbReference type="RefSeq" id="WP_006690735.1">
    <property type="nucleotide sequence ID" value="NZ_GG694007.1"/>
</dbReference>
<dbReference type="HOGENOM" id="CLU_091659_1_0_9"/>
<gene>
    <name evidence="2" type="ORF">HMPREF0908_0471</name>
</gene>
<dbReference type="Pfam" id="PF04474">
    <property type="entry name" value="DUF554"/>
    <property type="match status" value="1"/>
</dbReference>
<comment type="caution">
    <text evidence="2">The sequence shown here is derived from an EMBL/GenBank/DDBJ whole genome shotgun (WGS) entry which is preliminary data.</text>
</comment>
<dbReference type="EMBL" id="ACLA01000006">
    <property type="protein sequence ID" value="EEQ49155.1"/>
    <property type="molecule type" value="Genomic_DNA"/>
</dbReference>
<feature type="transmembrane region" description="Helical" evidence="1">
    <location>
        <begin position="196"/>
        <end position="215"/>
    </location>
</feature>
<evidence type="ECO:0000313" key="2">
    <source>
        <dbReference type="EMBL" id="EEQ49155.1"/>
    </source>
</evidence>
<accession>C4V224</accession>
<evidence type="ECO:0000256" key="1">
    <source>
        <dbReference type="SAM" id="Phobius"/>
    </source>
</evidence>
<sequence length="239" mass="24504">MLPGIGIIANVAAIALGGILGLGCGHFIAERVQETLMRACALAVMFLGLDGTLRTMLSANADGQLALGGIYMMITSLIVGGLVGELLNIEVRMTAFGAWLKRVSGSAGDTRFIEGFVTASLTVCIGAMAVIGSINDRLLGDPSVLFTKSVLDGVIIMLLTATLGKGCIFSSVSVGLFQGVIFALAGLLTPYMTDSALAGLSCVGNILIFAIGTNLLGLPNIRVANFLPALVIAALRGMV</sequence>
<feature type="transmembrane region" description="Helical" evidence="1">
    <location>
        <begin position="6"/>
        <end position="29"/>
    </location>
</feature>
<evidence type="ECO:0000313" key="3">
    <source>
        <dbReference type="Proteomes" id="UP000005309"/>
    </source>
</evidence>
<evidence type="ECO:0008006" key="4">
    <source>
        <dbReference type="Google" id="ProtNLM"/>
    </source>
</evidence>
<dbReference type="eggNOG" id="COG1811">
    <property type="taxonomic scope" value="Bacteria"/>
</dbReference>
<dbReference type="PANTHER" id="PTHR36111">
    <property type="entry name" value="INNER MEMBRANE PROTEIN-RELATED"/>
    <property type="match status" value="1"/>
</dbReference>
<dbReference type="OrthoDB" id="9797976at2"/>
<feature type="transmembrane region" description="Helical" evidence="1">
    <location>
        <begin position="154"/>
        <end position="184"/>
    </location>
</feature>
<keyword evidence="1" id="KW-0812">Transmembrane</keyword>
<dbReference type="AlphaFoldDB" id="C4V224"/>
<dbReference type="InterPro" id="IPR007563">
    <property type="entry name" value="DUF554"/>
</dbReference>
<feature type="transmembrane region" description="Helical" evidence="1">
    <location>
        <begin position="112"/>
        <end position="134"/>
    </location>
</feature>
<organism evidence="2 3">
    <name type="scientific">Selenomonas flueggei ATCC 43531</name>
    <dbReference type="NCBI Taxonomy" id="638302"/>
    <lineage>
        <taxon>Bacteria</taxon>
        <taxon>Bacillati</taxon>
        <taxon>Bacillota</taxon>
        <taxon>Negativicutes</taxon>
        <taxon>Selenomonadales</taxon>
        <taxon>Selenomonadaceae</taxon>
        <taxon>Selenomonas</taxon>
    </lineage>
</organism>
<protein>
    <recommendedName>
        <fullName evidence="4">DUF554 domain-containing protein</fullName>
    </recommendedName>
</protein>
<proteinExistence type="predicted"/>
<keyword evidence="1" id="KW-1133">Transmembrane helix</keyword>
<name>C4V224_9FIRM</name>
<reference evidence="2 3" key="1">
    <citation type="submission" date="2009-04" db="EMBL/GenBank/DDBJ databases">
        <authorList>
            <person name="Qin X."/>
            <person name="Bachman B."/>
            <person name="Battles P."/>
            <person name="Bell A."/>
            <person name="Bess C."/>
            <person name="Bickham C."/>
            <person name="Chaboub L."/>
            <person name="Chen D."/>
            <person name="Coyle M."/>
            <person name="Deiros D.R."/>
            <person name="Dinh H."/>
            <person name="Forbes L."/>
            <person name="Fowler G."/>
            <person name="Francisco L."/>
            <person name="Fu Q."/>
            <person name="Gubbala S."/>
            <person name="Hale W."/>
            <person name="Han Y."/>
            <person name="Hemphill L."/>
            <person name="Highlander S.K."/>
            <person name="Hirani K."/>
            <person name="Hogues M."/>
            <person name="Jackson L."/>
            <person name="Jakkamsetti A."/>
            <person name="Javaid M."/>
            <person name="Jiang H."/>
            <person name="Korchina V."/>
            <person name="Kovar C."/>
            <person name="Lara F."/>
            <person name="Lee S."/>
            <person name="Mata R."/>
            <person name="Mathew T."/>
            <person name="Moen C."/>
            <person name="Morales K."/>
            <person name="Munidasa M."/>
            <person name="Nazareth L."/>
            <person name="Ngo R."/>
            <person name="Nguyen L."/>
            <person name="Okwuonu G."/>
            <person name="Ongeri F."/>
            <person name="Patil S."/>
            <person name="Petrosino J."/>
            <person name="Pham C."/>
            <person name="Pham P."/>
            <person name="Pu L.-L."/>
            <person name="Puazo M."/>
            <person name="Raj R."/>
            <person name="Reid J."/>
            <person name="Rouhana J."/>
            <person name="Saada N."/>
            <person name="Shang Y."/>
            <person name="Simmons D."/>
            <person name="Thornton R."/>
            <person name="Warren J."/>
            <person name="Weissenberger G."/>
            <person name="Zhang J."/>
            <person name="Zhang L."/>
            <person name="Zhou C."/>
            <person name="Zhu D."/>
            <person name="Muzny D."/>
            <person name="Worley K."/>
            <person name="Gibbs R."/>
        </authorList>
    </citation>
    <scope>NUCLEOTIDE SEQUENCE [LARGE SCALE GENOMIC DNA]</scope>
    <source>
        <strain evidence="2 3">ATCC 43531</strain>
    </source>
</reference>
<keyword evidence="3" id="KW-1185">Reference proteome</keyword>
<dbReference type="Proteomes" id="UP000005309">
    <property type="component" value="Unassembled WGS sequence"/>
</dbReference>
<feature type="transmembrane region" description="Helical" evidence="1">
    <location>
        <begin position="69"/>
        <end position="91"/>
    </location>
</feature>
<dbReference type="PANTHER" id="PTHR36111:SF2">
    <property type="entry name" value="INNER MEMBRANE PROTEIN"/>
    <property type="match status" value="1"/>
</dbReference>
<keyword evidence="1" id="KW-0472">Membrane</keyword>